<accession>A0A8J2UCJ1</accession>
<dbReference type="Pfam" id="PF18962">
    <property type="entry name" value="Por_Secre_tail"/>
    <property type="match status" value="1"/>
</dbReference>
<feature type="signal peptide" evidence="1">
    <location>
        <begin position="1"/>
        <end position="21"/>
    </location>
</feature>
<feature type="domain" description="Secretion system C-terminal sorting" evidence="2">
    <location>
        <begin position="400"/>
        <end position="462"/>
    </location>
</feature>
<evidence type="ECO:0000256" key="1">
    <source>
        <dbReference type="SAM" id="SignalP"/>
    </source>
</evidence>
<dbReference type="InterPro" id="IPR026444">
    <property type="entry name" value="Secre_tail"/>
</dbReference>
<organism evidence="3 4">
    <name type="scientific">Puia dinghuensis</name>
    <dbReference type="NCBI Taxonomy" id="1792502"/>
    <lineage>
        <taxon>Bacteria</taxon>
        <taxon>Pseudomonadati</taxon>
        <taxon>Bacteroidota</taxon>
        <taxon>Chitinophagia</taxon>
        <taxon>Chitinophagales</taxon>
        <taxon>Chitinophagaceae</taxon>
        <taxon>Puia</taxon>
    </lineage>
</organism>
<evidence type="ECO:0000313" key="3">
    <source>
        <dbReference type="EMBL" id="GGA98187.1"/>
    </source>
</evidence>
<dbReference type="AlphaFoldDB" id="A0A8J2UCJ1"/>
<keyword evidence="4" id="KW-1185">Reference proteome</keyword>
<dbReference type="Proteomes" id="UP000607559">
    <property type="component" value="Unassembled WGS sequence"/>
</dbReference>
<feature type="chain" id="PRO_5035278172" description="Secretion system C-terminal sorting domain-containing protein" evidence="1">
    <location>
        <begin position="22"/>
        <end position="472"/>
    </location>
</feature>
<evidence type="ECO:0000313" key="4">
    <source>
        <dbReference type="Proteomes" id="UP000607559"/>
    </source>
</evidence>
<protein>
    <recommendedName>
        <fullName evidence="2">Secretion system C-terminal sorting domain-containing protein</fullName>
    </recommendedName>
</protein>
<reference evidence="3" key="1">
    <citation type="journal article" date="2014" name="Int. J. Syst. Evol. Microbiol.">
        <title>Complete genome sequence of Corynebacterium casei LMG S-19264T (=DSM 44701T), isolated from a smear-ripened cheese.</title>
        <authorList>
            <consortium name="US DOE Joint Genome Institute (JGI-PGF)"/>
            <person name="Walter F."/>
            <person name="Albersmeier A."/>
            <person name="Kalinowski J."/>
            <person name="Ruckert C."/>
        </authorList>
    </citation>
    <scope>NUCLEOTIDE SEQUENCE</scope>
    <source>
        <strain evidence="3">CGMCC 1.15448</strain>
    </source>
</reference>
<dbReference type="EMBL" id="BMJC01000002">
    <property type="protein sequence ID" value="GGA98187.1"/>
    <property type="molecule type" value="Genomic_DNA"/>
</dbReference>
<keyword evidence="1" id="KW-0732">Signal</keyword>
<dbReference type="RefSeq" id="WP_188931424.1">
    <property type="nucleotide sequence ID" value="NZ_BMJC01000002.1"/>
</dbReference>
<name>A0A8J2UCJ1_9BACT</name>
<reference evidence="3" key="2">
    <citation type="submission" date="2020-09" db="EMBL/GenBank/DDBJ databases">
        <authorList>
            <person name="Sun Q."/>
            <person name="Zhou Y."/>
        </authorList>
    </citation>
    <scope>NUCLEOTIDE SEQUENCE</scope>
    <source>
        <strain evidence="3">CGMCC 1.15448</strain>
    </source>
</reference>
<sequence length="472" mass="49736">MKTYILLPLVASIMVHGSLSAQYTPTLEFATGQGPTGTGPSIAAQTVTFENNTNNPTGNTFVAYTTPTTTVTFTLSNQQYILPTSQSTTTASLVFGGGNNQGHLYINGYTYYNQMGAYSAPVNADFTSAPTITAGTGIDITKNYSLQLFTSVMGMYNTGASTSGRYYIADLTITFNNYVTNPVLHIVGLGSSYGSLGFSTELELQTPSLTLSKLSGSSELTVAAGTKILNGATTVSGTTGSGGASGSVLVTGTNITTLHFKVYVRGDGGGTSWSSGTAQSGDGWMIGVSTITSLVVLPLTITDFTATPANGYAQLQWNTEAGVTARFFNIESSRDAVTWQTTGMVMATGNNSTSTAYRYTDVNAAAGNNFYRVKEVDELGNAIYSPVKTVYIAADASTKVFPNPVRDRLFITGNGSTIQSVVVTSTTGEEMLRYSSPGSENSIDMSRLPGGIYFVTVRYASGHAQTMRVVKY</sequence>
<evidence type="ECO:0000259" key="2">
    <source>
        <dbReference type="Pfam" id="PF18962"/>
    </source>
</evidence>
<gene>
    <name evidence="3" type="ORF">GCM10011511_21880</name>
</gene>
<dbReference type="NCBIfam" id="TIGR04183">
    <property type="entry name" value="Por_Secre_tail"/>
    <property type="match status" value="1"/>
</dbReference>
<comment type="caution">
    <text evidence="3">The sequence shown here is derived from an EMBL/GenBank/DDBJ whole genome shotgun (WGS) entry which is preliminary data.</text>
</comment>
<proteinExistence type="predicted"/>